<accession>A0A1G6IXU0</accession>
<dbReference type="GO" id="GO:0005886">
    <property type="term" value="C:plasma membrane"/>
    <property type="evidence" value="ECO:0007669"/>
    <property type="project" value="UniProtKB-SubCell"/>
</dbReference>
<evidence type="ECO:0000256" key="7">
    <source>
        <dbReference type="ARBA" id="ARBA00022801"/>
    </source>
</evidence>
<dbReference type="Proteomes" id="UP000199387">
    <property type="component" value="Unassembled WGS sequence"/>
</dbReference>
<keyword evidence="12" id="KW-0046">Antibiotic resistance</keyword>
<dbReference type="GO" id="GO:0050380">
    <property type="term" value="F:undecaprenyl-diphosphatase activity"/>
    <property type="evidence" value="ECO:0007669"/>
    <property type="project" value="UniProtKB-EC"/>
</dbReference>
<evidence type="ECO:0000256" key="3">
    <source>
        <dbReference type="ARBA" id="ARBA00012374"/>
    </source>
</evidence>
<dbReference type="GO" id="GO:0008360">
    <property type="term" value="P:regulation of cell shape"/>
    <property type="evidence" value="ECO:0007669"/>
    <property type="project" value="UniProtKB-KW"/>
</dbReference>
<evidence type="ECO:0000256" key="11">
    <source>
        <dbReference type="ARBA" id="ARBA00023136"/>
    </source>
</evidence>
<keyword evidence="10 17" id="KW-1133">Transmembrane helix</keyword>
<dbReference type="AlphaFoldDB" id="A0A1G6IXU0"/>
<keyword evidence="6 17" id="KW-0812">Transmembrane</keyword>
<dbReference type="GO" id="GO:0009252">
    <property type="term" value="P:peptidoglycan biosynthetic process"/>
    <property type="evidence" value="ECO:0007669"/>
    <property type="project" value="UniProtKB-KW"/>
</dbReference>
<comment type="subcellular location">
    <subcellularLocation>
        <location evidence="1">Cell membrane</location>
        <topology evidence="1">Multi-pass membrane protein</topology>
    </subcellularLocation>
</comment>
<gene>
    <name evidence="18" type="ORF">SAMN04488112_10369</name>
</gene>
<evidence type="ECO:0000256" key="4">
    <source>
        <dbReference type="ARBA" id="ARBA00021581"/>
    </source>
</evidence>
<evidence type="ECO:0000256" key="15">
    <source>
        <dbReference type="ARBA" id="ARBA00032932"/>
    </source>
</evidence>
<dbReference type="PANTHER" id="PTHR30622">
    <property type="entry name" value="UNDECAPRENYL-DIPHOSPHATASE"/>
    <property type="match status" value="1"/>
</dbReference>
<keyword evidence="9" id="KW-0573">Peptidoglycan synthesis</keyword>
<feature type="transmembrane region" description="Helical" evidence="17">
    <location>
        <begin position="12"/>
        <end position="32"/>
    </location>
</feature>
<organism evidence="18 19">
    <name type="scientific">Melghirimyces thermohalophilus</name>
    <dbReference type="NCBI Taxonomy" id="1236220"/>
    <lineage>
        <taxon>Bacteria</taxon>
        <taxon>Bacillati</taxon>
        <taxon>Bacillota</taxon>
        <taxon>Bacilli</taxon>
        <taxon>Bacillales</taxon>
        <taxon>Thermoactinomycetaceae</taxon>
        <taxon>Melghirimyces</taxon>
    </lineage>
</organism>
<keyword evidence="11 17" id="KW-0472">Membrane</keyword>
<dbReference type="GO" id="GO:0046677">
    <property type="term" value="P:response to antibiotic"/>
    <property type="evidence" value="ECO:0007669"/>
    <property type="project" value="UniProtKB-KW"/>
</dbReference>
<evidence type="ECO:0000256" key="17">
    <source>
        <dbReference type="SAM" id="Phobius"/>
    </source>
</evidence>
<evidence type="ECO:0000256" key="10">
    <source>
        <dbReference type="ARBA" id="ARBA00022989"/>
    </source>
</evidence>
<evidence type="ECO:0000256" key="12">
    <source>
        <dbReference type="ARBA" id="ARBA00023251"/>
    </source>
</evidence>
<reference evidence="18 19" key="1">
    <citation type="submission" date="2016-10" db="EMBL/GenBank/DDBJ databases">
        <authorList>
            <person name="de Groot N.N."/>
        </authorList>
    </citation>
    <scope>NUCLEOTIDE SEQUENCE [LARGE SCALE GENOMIC DNA]</scope>
    <source>
        <strain evidence="18 19">DSM 45514</strain>
    </source>
</reference>
<dbReference type="InterPro" id="IPR003824">
    <property type="entry name" value="UppP"/>
</dbReference>
<name>A0A1G6IXU0_9BACL</name>
<keyword evidence="13" id="KW-0961">Cell wall biogenesis/degradation</keyword>
<dbReference type="EC" id="3.6.1.27" evidence="3"/>
<dbReference type="GO" id="GO:0071555">
    <property type="term" value="P:cell wall organization"/>
    <property type="evidence" value="ECO:0007669"/>
    <property type="project" value="UniProtKB-KW"/>
</dbReference>
<dbReference type="Pfam" id="PF02673">
    <property type="entry name" value="BacA"/>
    <property type="match status" value="1"/>
</dbReference>
<evidence type="ECO:0000313" key="18">
    <source>
        <dbReference type="EMBL" id="SDC10596.1"/>
    </source>
</evidence>
<evidence type="ECO:0000256" key="14">
    <source>
        <dbReference type="ARBA" id="ARBA00032707"/>
    </source>
</evidence>
<evidence type="ECO:0000256" key="8">
    <source>
        <dbReference type="ARBA" id="ARBA00022960"/>
    </source>
</evidence>
<protein>
    <recommendedName>
        <fullName evidence="4">Undecaprenyl-diphosphatase</fullName>
        <ecNumber evidence="3">3.6.1.27</ecNumber>
    </recommendedName>
    <alternativeName>
        <fullName evidence="15">Bacitracin resistance protein</fullName>
    </alternativeName>
    <alternativeName>
        <fullName evidence="14">Undecaprenyl pyrophosphate phosphatase</fullName>
    </alternativeName>
</protein>
<evidence type="ECO:0000256" key="6">
    <source>
        <dbReference type="ARBA" id="ARBA00022692"/>
    </source>
</evidence>
<keyword evidence="8" id="KW-0133">Cell shape</keyword>
<evidence type="ECO:0000256" key="2">
    <source>
        <dbReference type="ARBA" id="ARBA00010621"/>
    </source>
</evidence>
<dbReference type="EMBL" id="FMZA01000003">
    <property type="protein sequence ID" value="SDC10596.1"/>
    <property type="molecule type" value="Genomic_DNA"/>
</dbReference>
<evidence type="ECO:0000256" key="1">
    <source>
        <dbReference type="ARBA" id="ARBA00004651"/>
    </source>
</evidence>
<evidence type="ECO:0000313" key="19">
    <source>
        <dbReference type="Proteomes" id="UP000199387"/>
    </source>
</evidence>
<evidence type="ECO:0000256" key="13">
    <source>
        <dbReference type="ARBA" id="ARBA00023316"/>
    </source>
</evidence>
<evidence type="ECO:0000256" key="9">
    <source>
        <dbReference type="ARBA" id="ARBA00022984"/>
    </source>
</evidence>
<keyword evidence="19" id="KW-1185">Reference proteome</keyword>
<comment type="catalytic activity">
    <reaction evidence="16">
        <text>di-trans,octa-cis-undecaprenyl diphosphate + H2O = di-trans,octa-cis-undecaprenyl phosphate + phosphate + H(+)</text>
        <dbReference type="Rhea" id="RHEA:28094"/>
        <dbReference type="ChEBI" id="CHEBI:15377"/>
        <dbReference type="ChEBI" id="CHEBI:15378"/>
        <dbReference type="ChEBI" id="CHEBI:43474"/>
        <dbReference type="ChEBI" id="CHEBI:58405"/>
        <dbReference type="ChEBI" id="CHEBI:60392"/>
        <dbReference type="EC" id="3.6.1.27"/>
    </reaction>
</comment>
<keyword evidence="7" id="KW-0378">Hydrolase</keyword>
<feature type="transmembrane region" description="Helical" evidence="17">
    <location>
        <begin position="44"/>
        <end position="61"/>
    </location>
</feature>
<keyword evidence="5" id="KW-1003">Cell membrane</keyword>
<evidence type="ECO:0000256" key="5">
    <source>
        <dbReference type="ARBA" id="ARBA00022475"/>
    </source>
</evidence>
<sequence>MVTDITYVRIVDFRFVLFILLGTIPAGVLGVLFNDVIEDNLTEVKVIGGALIVTGVALFMIRNLKGRKNDGDLTVREALIIGLGQAVALIPGISRSGATIVAGIIVQRFLFFMEVCFSHSPMDRSIAIGYSERRPVIRKRTGADCLWRLKREVGVIPTRSRHCDGSKLHTCHCFSEREGAGSDDH</sequence>
<comment type="similarity">
    <text evidence="2">Belongs to the UppP family.</text>
</comment>
<dbReference type="PANTHER" id="PTHR30622:SF2">
    <property type="entry name" value="UNDECAPRENYL-DIPHOSPHATASE"/>
    <property type="match status" value="1"/>
</dbReference>
<evidence type="ECO:0000256" key="16">
    <source>
        <dbReference type="ARBA" id="ARBA00047594"/>
    </source>
</evidence>
<dbReference type="STRING" id="1236220.SAMN04488112_10369"/>
<proteinExistence type="inferred from homology"/>